<dbReference type="SUPFAM" id="SSF53474">
    <property type="entry name" value="alpha/beta-Hydrolases"/>
    <property type="match status" value="1"/>
</dbReference>
<evidence type="ECO:0000313" key="2">
    <source>
        <dbReference type="EMBL" id="WTU73949.1"/>
    </source>
</evidence>
<dbReference type="InterPro" id="IPR029058">
    <property type="entry name" value="AB_hydrolase_fold"/>
</dbReference>
<name>A0AAU2JQY7_9ACTN</name>
<evidence type="ECO:0008006" key="3">
    <source>
        <dbReference type="Google" id="ProtNLM"/>
    </source>
</evidence>
<dbReference type="Gene3D" id="3.40.50.1820">
    <property type="entry name" value="alpha/beta hydrolase"/>
    <property type="match status" value="1"/>
</dbReference>
<sequence length="413" mass="42329">MERQRSATRPGAGPHAGPEAGPEAGPGAGPEVAAGGAGLLTRIERALSTGTAAYLPGDGWIRLTLPLDDGGPVPVTVDVVADAVRAPQGIAYLLPGGGLNFAADFFTPGGPDGHGLAHELRRQGMLVVGVTPREDAAAATDITAEWGLAAHRRDLARVVAALDSVLRLPYQYAGHSAGAVLALDAASHDDSPRLRRVVALDTTGPCTGGAVRRAAATRDAYAAQLARGAYAADPGLAALVARAVADPAGPSSVPWPPDPELRFTHAGLAHFALIRTAALPGAANWIYAQGHSAGEYSFGATPAEDVFALTHTSLATWHAATAALGSGLVPAALMRDLAAIWAGDEATYRIAWDRIRAEVVWVNTALGRGDHPRGAELIRAGGNDRVSFAVVPGYGHGDAVWSGTAAADVWSLF</sequence>
<reference evidence="2" key="1">
    <citation type="submission" date="2022-10" db="EMBL/GenBank/DDBJ databases">
        <title>The complete genomes of actinobacterial strains from the NBC collection.</title>
        <authorList>
            <person name="Joergensen T.S."/>
            <person name="Alvarez Arevalo M."/>
            <person name="Sterndorff E.B."/>
            <person name="Faurdal D."/>
            <person name="Vuksanovic O."/>
            <person name="Mourched A.-S."/>
            <person name="Charusanti P."/>
            <person name="Shaw S."/>
            <person name="Blin K."/>
            <person name="Weber T."/>
        </authorList>
    </citation>
    <scope>NUCLEOTIDE SEQUENCE</scope>
    <source>
        <strain evidence="2">NBC_00049</strain>
    </source>
</reference>
<feature type="region of interest" description="Disordered" evidence="1">
    <location>
        <begin position="1"/>
        <end position="33"/>
    </location>
</feature>
<proteinExistence type="predicted"/>
<gene>
    <name evidence="2" type="ORF">OG327_11735</name>
</gene>
<protein>
    <recommendedName>
        <fullName evidence="3">Alpha/beta hydrolase</fullName>
    </recommendedName>
</protein>
<dbReference type="EMBL" id="CP108264">
    <property type="protein sequence ID" value="WTU73949.1"/>
    <property type="molecule type" value="Genomic_DNA"/>
</dbReference>
<accession>A0AAU2JQY7</accession>
<organism evidence="2">
    <name type="scientific">Streptomyces sp. NBC_00049</name>
    <dbReference type="NCBI Taxonomy" id="2903617"/>
    <lineage>
        <taxon>Bacteria</taxon>
        <taxon>Bacillati</taxon>
        <taxon>Actinomycetota</taxon>
        <taxon>Actinomycetes</taxon>
        <taxon>Kitasatosporales</taxon>
        <taxon>Streptomycetaceae</taxon>
        <taxon>Streptomyces</taxon>
    </lineage>
</organism>
<evidence type="ECO:0000256" key="1">
    <source>
        <dbReference type="SAM" id="MobiDB-lite"/>
    </source>
</evidence>
<dbReference type="AlphaFoldDB" id="A0AAU2JQY7"/>
<feature type="compositionally biased region" description="Low complexity" evidence="1">
    <location>
        <begin position="10"/>
        <end position="33"/>
    </location>
</feature>